<proteinExistence type="predicted"/>
<dbReference type="OrthoDB" id="2157530at2759"/>
<feature type="transmembrane region" description="Helical" evidence="1">
    <location>
        <begin position="444"/>
        <end position="466"/>
    </location>
</feature>
<keyword evidence="3" id="KW-1185">Reference proteome</keyword>
<evidence type="ECO:0000256" key="1">
    <source>
        <dbReference type="SAM" id="Phobius"/>
    </source>
</evidence>
<feature type="transmembrane region" description="Helical" evidence="1">
    <location>
        <begin position="383"/>
        <end position="402"/>
    </location>
</feature>
<dbReference type="EMBL" id="CAJNDS010001569">
    <property type="protein sequence ID" value="CAE7265827.1"/>
    <property type="molecule type" value="Genomic_DNA"/>
</dbReference>
<reference evidence="2" key="1">
    <citation type="submission" date="2021-02" db="EMBL/GenBank/DDBJ databases">
        <authorList>
            <person name="Dougan E. K."/>
            <person name="Rhodes N."/>
            <person name="Thang M."/>
            <person name="Chan C."/>
        </authorList>
    </citation>
    <scope>NUCLEOTIDE SEQUENCE</scope>
</reference>
<feature type="transmembrane region" description="Helical" evidence="1">
    <location>
        <begin position="148"/>
        <end position="169"/>
    </location>
</feature>
<feature type="transmembrane region" description="Helical" evidence="1">
    <location>
        <begin position="486"/>
        <end position="506"/>
    </location>
</feature>
<organism evidence="2 3">
    <name type="scientific">Symbiodinium natans</name>
    <dbReference type="NCBI Taxonomy" id="878477"/>
    <lineage>
        <taxon>Eukaryota</taxon>
        <taxon>Sar</taxon>
        <taxon>Alveolata</taxon>
        <taxon>Dinophyceae</taxon>
        <taxon>Suessiales</taxon>
        <taxon>Symbiodiniaceae</taxon>
        <taxon>Symbiodinium</taxon>
    </lineage>
</organism>
<keyword evidence="1" id="KW-1133">Transmembrane helix</keyword>
<evidence type="ECO:0000313" key="2">
    <source>
        <dbReference type="EMBL" id="CAE7265827.1"/>
    </source>
</evidence>
<evidence type="ECO:0000313" key="3">
    <source>
        <dbReference type="Proteomes" id="UP000604046"/>
    </source>
</evidence>
<dbReference type="AlphaFoldDB" id="A0A812MXF7"/>
<accession>A0A812MXF7</accession>
<keyword evidence="1" id="KW-0472">Membrane</keyword>
<protein>
    <recommendedName>
        <fullName evidence="4">Transmembrane protein</fullName>
    </recommendedName>
</protein>
<dbReference type="Proteomes" id="UP000604046">
    <property type="component" value="Unassembled WGS sequence"/>
</dbReference>
<feature type="transmembrane region" description="Helical" evidence="1">
    <location>
        <begin position="239"/>
        <end position="267"/>
    </location>
</feature>
<gene>
    <name evidence="2" type="ORF">SNAT2548_LOCUS14049</name>
</gene>
<feature type="transmembrane region" description="Helical" evidence="1">
    <location>
        <begin position="279"/>
        <end position="301"/>
    </location>
</feature>
<sequence>MPEISLEVSLGVPGEFPEAAQDPQNLSEVCETVSDHTASTEESADRLIEGCVMLMSEMQPTHPDILRGIRVSRVLHSSVCAWMRGNLEQIQELSQVTTQLDEFWSHSWQARLWLKYVSILYRSNGTPAFILGSLSSLVAFSLKVAGAIGWVGACTLAGAAGYYLTLVMWRPRTQVFLDVACVEQVDPNLKTQGLMSMGAFLKASKSLVIFWDTSFVSRLWCLFEMAGFMHAQKLGASRYLEVCPVFVGPALLCGNAGLCMMFFIVIIAEMDFASLNTDIGLVLGVVGLMLLCLTSLAYVVLSHCRSIDVMQSQVRHFTIEHSSSQCCADEHLTSTGERIICDREIILRCISTWFGSPEQFEEMVRTKLLKQLVHQLANRTFSYWRIVQAASPVMWIYLDWIFPPDYLLVGLLRMCMYWLTLVPTLVLVSLRLAYSVRNLCHSVFARILISMLLVANVAFMVAAFFALEVYVATAISPADSERLTPVATSIVFVAMGVVTTLLWCCLPPIQAPTSPLEAD</sequence>
<evidence type="ECO:0008006" key="4">
    <source>
        <dbReference type="Google" id="ProtNLM"/>
    </source>
</evidence>
<name>A0A812MXF7_9DINO</name>
<feature type="transmembrane region" description="Helical" evidence="1">
    <location>
        <begin position="408"/>
        <end position="432"/>
    </location>
</feature>
<comment type="caution">
    <text evidence="2">The sequence shown here is derived from an EMBL/GenBank/DDBJ whole genome shotgun (WGS) entry which is preliminary data.</text>
</comment>
<keyword evidence="1" id="KW-0812">Transmembrane</keyword>